<dbReference type="InterPro" id="IPR036691">
    <property type="entry name" value="Endo/exonu/phosph_ase_sf"/>
</dbReference>
<comment type="caution">
    <text evidence="2">The sequence shown here is derived from an EMBL/GenBank/DDBJ whole genome shotgun (WGS) entry which is preliminary data.</text>
</comment>
<sequence>MVRIVYANLGYSRDINGSLGHHLSRLHHHVYTPRAAQMRSLEFVRDTMRRLKPDLSCFVEIDQGSITNGYFNQFPVLREDHHTFATIDNKYSGTTKFHRSPISRGKSNAFMATQKVDFTKRYLDHGKKRLVYDIDIAGLRVLVVHCSLMKSVRAHQFAQIATWIEERDVPTVLIGDFNMFSGERELAPLMKSEKLFHANRLSGPTFRFGPYHATLDTCLISQGLEQCCSIEIIDQPFSDHQMFKIDIALEDTSKLAANG</sequence>
<gene>
    <name evidence="2" type="ORF">GCM10011335_21600</name>
</gene>
<proteinExistence type="predicted"/>
<name>A0A917DAS9_9HYPH</name>
<keyword evidence="3" id="KW-1185">Reference proteome</keyword>
<dbReference type="Pfam" id="PF03372">
    <property type="entry name" value="Exo_endo_phos"/>
    <property type="match status" value="1"/>
</dbReference>
<dbReference type="EMBL" id="BMJJ01000004">
    <property type="protein sequence ID" value="GGD18408.1"/>
    <property type="molecule type" value="Genomic_DNA"/>
</dbReference>
<accession>A0A917DAS9</accession>
<dbReference type="SUPFAM" id="SSF56219">
    <property type="entry name" value="DNase I-like"/>
    <property type="match status" value="1"/>
</dbReference>
<dbReference type="InterPro" id="IPR005135">
    <property type="entry name" value="Endo/exonuclease/phosphatase"/>
</dbReference>
<reference evidence="2" key="1">
    <citation type="journal article" date="2014" name="Int. J. Syst. Evol. Microbiol.">
        <title>Complete genome sequence of Corynebacterium casei LMG S-19264T (=DSM 44701T), isolated from a smear-ripened cheese.</title>
        <authorList>
            <consortium name="US DOE Joint Genome Institute (JGI-PGF)"/>
            <person name="Walter F."/>
            <person name="Albersmeier A."/>
            <person name="Kalinowski J."/>
            <person name="Ruckert C."/>
        </authorList>
    </citation>
    <scope>NUCLEOTIDE SEQUENCE</scope>
    <source>
        <strain evidence="2">CGMCC 1.15493</strain>
    </source>
</reference>
<dbReference type="GO" id="GO:0003824">
    <property type="term" value="F:catalytic activity"/>
    <property type="evidence" value="ECO:0007669"/>
    <property type="project" value="InterPro"/>
</dbReference>
<protein>
    <recommendedName>
        <fullName evidence="1">Endonuclease/exonuclease/phosphatase domain-containing protein</fullName>
    </recommendedName>
</protein>
<dbReference type="Proteomes" id="UP000613160">
    <property type="component" value="Unassembled WGS sequence"/>
</dbReference>
<organism evidence="2 3">
    <name type="scientific">Aureimonas glaciei</name>
    <dbReference type="NCBI Taxonomy" id="1776957"/>
    <lineage>
        <taxon>Bacteria</taxon>
        <taxon>Pseudomonadati</taxon>
        <taxon>Pseudomonadota</taxon>
        <taxon>Alphaproteobacteria</taxon>
        <taxon>Hyphomicrobiales</taxon>
        <taxon>Aurantimonadaceae</taxon>
        <taxon>Aureimonas</taxon>
    </lineage>
</organism>
<dbReference type="Gene3D" id="3.60.10.10">
    <property type="entry name" value="Endonuclease/exonuclease/phosphatase"/>
    <property type="match status" value="1"/>
</dbReference>
<evidence type="ECO:0000259" key="1">
    <source>
        <dbReference type="Pfam" id="PF03372"/>
    </source>
</evidence>
<dbReference type="RefSeq" id="WP_188850608.1">
    <property type="nucleotide sequence ID" value="NZ_BMJJ01000004.1"/>
</dbReference>
<dbReference type="AlphaFoldDB" id="A0A917DAS9"/>
<feature type="domain" description="Endonuclease/exonuclease/phosphatase" evidence="1">
    <location>
        <begin position="38"/>
        <end position="240"/>
    </location>
</feature>
<evidence type="ECO:0000313" key="3">
    <source>
        <dbReference type="Proteomes" id="UP000613160"/>
    </source>
</evidence>
<reference evidence="2" key="2">
    <citation type="submission" date="2020-09" db="EMBL/GenBank/DDBJ databases">
        <authorList>
            <person name="Sun Q."/>
            <person name="Zhou Y."/>
        </authorList>
    </citation>
    <scope>NUCLEOTIDE SEQUENCE</scope>
    <source>
        <strain evidence="2">CGMCC 1.15493</strain>
    </source>
</reference>
<evidence type="ECO:0000313" key="2">
    <source>
        <dbReference type="EMBL" id="GGD18408.1"/>
    </source>
</evidence>